<reference evidence="1 2" key="1">
    <citation type="submission" date="2023-05" db="EMBL/GenBank/DDBJ databases">
        <title>Chelatococcus sp. nov., a moderately thermophilic bacterium isolated from hot spring microbial mat.</title>
        <authorList>
            <person name="Hu C.-J."/>
            <person name="Li W.-J."/>
        </authorList>
    </citation>
    <scope>NUCLEOTIDE SEQUENCE [LARGE SCALE GENOMIC DNA]</scope>
    <source>
        <strain evidence="1 2">SYSU G07232</strain>
    </source>
</reference>
<evidence type="ECO:0000313" key="2">
    <source>
        <dbReference type="Proteomes" id="UP001321492"/>
    </source>
</evidence>
<comment type="caution">
    <text evidence="1">The sequence shown here is derived from an EMBL/GenBank/DDBJ whole genome shotgun (WGS) entry which is preliminary data.</text>
</comment>
<dbReference type="InterPro" id="IPR046083">
    <property type="entry name" value="DUF6101"/>
</dbReference>
<dbReference type="EMBL" id="JASJEV010000015">
    <property type="protein sequence ID" value="MDJ1160019.1"/>
    <property type="molecule type" value="Genomic_DNA"/>
</dbReference>
<dbReference type="Pfam" id="PF19596">
    <property type="entry name" value="DUF6101"/>
    <property type="match status" value="1"/>
</dbReference>
<dbReference type="Proteomes" id="UP001321492">
    <property type="component" value="Unassembled WGS sequence"/>
</dbReference>
<protein>
    <submittedName>
        <fullName evidence="1">DUF6101 family protein</fullName>
    </submittedName>
</protein>
<name>A0ABT7AKX0_9HYPH</name>
<proteinExistence type="predicted"/>
<sequence length="159" mass="17744">MRVRPGTAELTPAPGEPGFVRGMTLPGGRVLGQANYAAFLGIAVRLEAEDPFDESFELVLVHEDAACSVVVGRFDADEIVAAWRTFSARSGLPLLMQRVDGMLESPYEQIGRVRLGPIRIRRRHGLLNGRRPRFLVRRKTTRLPDRPVMVRGRELAGRE</sequence>
<organism evidence="1 2">
    <name type="scientific">Chelatococcus albus</name>
    <dbReference type="NCBI Taxonomy" id="3047466"/>
    <lineage>
        <taxon>Bacteria</taxon>
        <taxon>Pseudomonadati</taxon>
        <taxon>Pseudomonadota</taxon>
        <taxon>Alphaproteobacteria</taxon>
        <taxon>Hyphomicrobiales</taxon>
        <taxon>Chelatococcaceae</taxon>
        <taxon>Chelatococcus</taxon>
    </lineage>
</organism>
<accession>A0ABT7AKX0</accession>
<dbReference type="RefSeq" id="WP_283742017.1">
    <property type="nucleotide sequence ID" value="NZ_JASJEV010000015.1"/>
</dbReference>
<keyword evidence="2" id="KW-1185">Reference proteome</keyword>
<evidence type="ECO:0000313" key="1">
    <source>
        <dbReference type="EMBL" id="MDJ1160019.1"/>
    </source>
</evidence>
<gene>
    <name evidence="1" type="ORF">QNA08_17535</name>
</gene>